<feature type="compositionally biased region" description="Basic and acidic residues" evidence="2">
    <location>
        <begin position="669"/>
        <end position="679"/>
    </location>
</feature>
<dbReference type="HOGENOM" id="CLU_277078_0_0_1"/>
<protein>
    <recommendedName>
        <fullName evidence="3">HTH CENPB-type domain-containing protein</fullName>
    </recommendedName>
</protein>
<dbReference type="PROSITE" id="PS51253">
    <property type="entry name" value="HTH_CENPB"/>
    <property type="match status" value="1"/>
</dbReference>
<evidence type="ECO:0000259" key="3">
    <source>
        <dbReference type="PROSITE" id="PS51253"/>
    </source>
</evidence>
<sequence>MGQDQVGDSNAMPRVLPAEAPGNQVQPSSELSIGVQSHSAGEAGARGTTSWHGMDSVEFMQSGGYSTGHQFPTDHAAFLPYTVSEEHSQAGGASQTLGADGNDMAANSELFGSTSAASGFSASHESQLNGALGHKGRFAATSLPTPPDSHRRPHARQVATTDMDVDIAADNVSGHGGSGGDVPASGEGDGNGNGNGDSGAAAIAHGAGGETRRRPLQGLSTNPKGPADGEMADDNEVESPSPLGFIQKRMFMQQGSPTPGQRSLHLGRVGESTNRAGGGGGSRPFLSHRPSQSLGQAGSMMSGGNPGDGSAMRSENLHISAPVSPVEAGSQGTFPAMMPFGPNQQHDTRHAHQAMLGHGHPISPGVLQQSQGQHQDQMHGHRHMASQQEQSRQTSGHSIRSISPSNSIASTAMTSLTSMSGQHGQCSISPLGSARFYPDASFGSQDTSTDSISNAPSTCVSRASSTSDELLSHDFSNGFVPPSLRMSKRKRKLLNIDRKLICDFQLANPDAKQDAIAAKFGIERSTVSKILKQKHKWLAIDPSSEAARIAKHRTAKFPEVEDRLSEWVMRTTAEGKPVHDAMIRSEALRIAKEIGLTLDKFKASGGWIEKFRERNQLPKANTTRDIDASTSASPSGSRLPTPDGDADIDAEADADADADADGDIVCDDGPSRVKGEHVGAGRASRSASAAAASTAAAATAAAVPSHEGSARALTPSASERAAATQHDGHHSVSGQTTPTSSQKRRFEAMASASFAGSDHVSPLNSNLARMQFGQQTNAGQHEGLSPEFVQHMAAQQQQHHHHQHHQPQGGHPSLHFQQSNGSLPPHAAGFFPSRAFVDGAGALHSSQDNPFLLQMQGVGAGPAGAGGDGDDRAGVAAKRRRAGPQAARVESHPVLGPPFGGDRPDPRAVMNAFQFPATPDNKLRLRESSMHSRPVFETPGGSPSPLPQRPHEGAPISPASTDGQTTAAAGKAGSSTGGARKAGQASKPRQRKASTSPVKRSSRRGHVPGASSPLTRSPHGITASIEDEADCGPGISAGESPAGQAQAAPSRSSPLPAGQAAGQEQSIVTAEQAQQSLDLVLRFLGEQSSNFVPSSHFVVFGHLQANIEQLIRDRNGAGGATSSGAQSTAPSSRPISPTAAAVHSEQ</sequence>
<proteinExistence type="predicted"/>
<feature type="region of interest" description="Disordered" evidence="2">
    <location>
        <begin position="1114"/>
        <end position="1146"/>
    </location>
</feature>
<dbReference type="OrthoDB" id="9909311at2759"/>
<reference evidence="4 5" key="1">
    <citation type="journal article" date="2013" name="Plant Cell">
        <title>The transition from a phytopathogenic smut ancestor to an anamorphic biocontrol agent deciphered by comparative whole-genome analysis.</title>
        <authorList>
            <person name="Lefebvre F."/>
            <person name="Joly D.L."/>
            <person name="Labbe C."/>
            <person name="Teichmann B."/>
            <person name="Linning R."/>
            <person name="Belzile F."/>
            <person name="Bakkeren G."/>
            <person name="Belanger R.R."/>
        </authorList>
    </citation>
    <scope>NUCLEOTIDE SEQUENCE [LARGE SCALE GENOMIC DNA]</scope>
    <source>
        <strain evidence="4 5">PF-1</strain>
    </source>
</reference>
<dbReference type="InterPro" id="IPR050863">
    <property type="entry name" value="CenT-Element_Derived"/>
</dbReference>
<feature type="compositionally biased region" description="Polar residues" evidence="2">
    <location>
        <begin position="628"/>
        <end position="638"/>
    </location>
</feature>
<feature type="region of interest" description="Disordered" evidence="2">
    <location>
        <begin position="792"/>
        <end position="827"/>
    </location>
</feature>
<dbReference type="AlphaFoldDB" id="A0A061H1V0"/>
<feature type="region of interest" description="Disordered" evidence="2">
    <location>
        <begin position="862"/>
        <end position="909"/>
    </location>
</feature>
<feature type="compositionally biased region" description="Low complexity" evidence="2">
    <location>
        <begin position="1122"/>
        <end position="1132"/>
    </location>
</feature>
<feature type="region of interest" description="Disordered" evidence="2">
    <location>
        <begin position="616"/>
        <end position="680"/>
    </location>
</feature>
<feature type="region of interest" description="Disordered" evidence="2">
    <location>
        <begin position="137"/>
        <end position="241"/>
    </location>
</feature>
<dbReference type="SUPFAM" id="SSF46689">
    <property type="entry name" value="Homeodomain-like"/>
    <property type="match status" value="2"/>
</dbReference>
<dbReference type="Gene3D" id="1.10.10.60">
    <property type="entry name" value="Homeodomain-like"/>
    <property type="match status" value="2"/>
</dbReference>
<feature type="compositionally biased region" description="Basic and acidic residues" evidence="2">
    <location>
        <begin position="616"/>
        <end position="627"/>
    </location>
</feature>
<dbReference type="GeneID" id="19320390"/>
<dbReference type="EMBL" id="KE361647">
    <property type="protein sequence ID" value="EPQ26104.1"/>
    <property type="molecule type" value="Genomic_DNA"/>
</dbReference>
<dbReference type="eggNOG" id="ENOG502S9XT">
    <property type="taxonomic scope" value="Eukaryota"/>
</dbReference>
<feature type="compositionally biased region" description="Acidic residues" evidence="2">
    <location>
        <begin position="644"/>
        <end position="666"/>
    </location>
</feature>
<dbReference type="GO" id="GO:0003677">
    <property type="term" value="F:DNA binding"/>
    <property type="evidence" value="ECO:0007669"/>
    <property type="project" value="UniProtKB-KW"/>
</dbReference>
<keyword evidence="1" id="KW-0238">DNA-binding</keyword>
<organism evidence="4 5">
    <name type="scientific">Pseudozyma flocculosa PF-1</name>
    <dbReference type="NCBI Taxonomy" id="1277687"/>
    <lineage>
        <taxon>Eukaryota</taxon>
        <taxon>Fungi</taxon>
        <taxon>Dikarya</taxon>
        <taxon>Basidiomycota</taxon>
        <taxon>Ustilaginomycotina</taxon>
        <taxon>Ustilaginomycetes</taxon>
        <taxon>Ustilaginales</taxon>
        <taxon>Ustilaginaceae</taxon>
        <taxon>Pseudozyma</taxon>
    </lineage>
</organism>
<feature type="compositionally biased region" description="Polar residues" evidence="2">
    <location>
        <begin position="385"/>
        <end position="404"/>
    </location>
</feature>
<evidence type="ECO:0000313" key="4">
    <source>
        <dbReference type="EMBL" id="EPQ26104.1"/>
    </source>
</evidence>
<evidence type="ECO:0000256" key="2">
    <source>
        <dbReference type="SAM" id="MobiDB-lite"/>
    </source>
</evidence>
<accession>A0A061H1V0</accession>
<feature type="domain" description="HTH CENPB-type" evidence="3">
    <location>
        <begin position="548"/>
        <end position="621"/>
    </location>
</feature>
<feature type="compositionally biased region" description="Gly residues" evidence="2">
    <location>
        <begin position="187"/>
        <end position="197"/>
    </location>
</feature>
<feature type="compositionally biased region" description="Polar residues" evidence="2">
    <location>
        <begin position="23"/>
        <end position="39"/>
    </location>
</feature>
<evidence type="ECO:0000313" key="5">
    <source>
        <dbReference type="Proteomes" id="UP000053664"/>
    </source>
</evidence>
<dbReference type="Proteomes" id="UP000053664">
    <property type="component" value="Unassembled WGS sequence"/>
</dbReference>
<dbReference type="RefSeq" id="XP_007882044.1">
    <property type="nucleotide sequence ID" value="XM_007883853.1"/>
</dbReference>
<dbReference type="GO" id="GO:0005634">
    <property type="term" value="C:nucleus"/>
    <property type="evidence" value="ECO:0007669"/>
    <property type="project" value="TreeGrafter"/>
</dbReference>
<gene>
    <name evidence="4" type="ORF">PFL1_06312</name>
</gene>
<dbReference type="SMART" id="SM00674">
    <property type="entry name" value="CENPB"/>
    <property type="match status" value="1"/>
</dbReference>
<dbReference type="PANTHER" id="PTHR19303">
    <property type="entry name" value="TRANSPOSON"/>
    <property type="match status" value="1"/>
</dbReference>
<dbReference type="Pfam" id="PF03221">
    <property type="entry name" value="HTH_Tnp_Tc5"/>
    <property type="match status" value="1"/>
</dbReference>
<dbReference type="InterPro" id="IPR009057">
    <property type="entry name" value="Homeodomain-like_sf"/>
</dbReference>
<feature type="region of interest" description="Disordered" evidence="2">
    <location>
        <begin position="930"/>
        <end position="1069"/>
    </location>
</feature>
<dbReference type="InterPro" id="IPR006600">
    <property type="entry name" value="HTH_CenpB_DNA-bd_dom"/>
</dbReference>
<evidence type="ECO:0000256" key="1">
    <source>
        <dbReference type="ARBA" id="ARBA00023125"/>
    </source>
</evidence>
<feature type="region of interest" description="Disordered" evidence="2">
    <location>
        <begin position="1"/>
        <end position="49"/>
    </location>
</feature>
<feature type="compositionally biased region" description="Polar residues" evidence="2">
    <location>
        <begin position="732"/>
        <end position="741"/>
    </location>
</feature>
<feature type="region of interest" description="Disordered" evidence="2">
    <location>
        <begin position="253"/>
        <end position="314"/>
    </location>
</feature>
<feature type="region of interest" description="Disordered" evidence="2">
    <location>
        <begin position="701"/>
        <end position="746"/>
    </location>
</feature>
<dbReference type="PANTHER" id="PTHR19303:SF70">
    <property type="entry name" value="HTH CENPB-TYPE DOMAIN-CONTAINING PROTEIN"/>
    <property type="match status" value="1"/>
</dbReference>
<dbReference type="KEGG" id="pfp:PFL1_06312"/>
<name>A0A061H1V0_9BASI</name>
<feature type="compositionally biased region" description="Low complexity" evidence="2">
    <location>
        <begin position="963"/>
        <end position="983"/>
    </location>
</feature>
<feature type="region of interest" description="Disordered" evidence="2">
    <location>
        <begin position="342"/>
        <end position="404"/>
    </location>
</feature>